<keyword evidence="4" id="KW-1185">Reference proteome</keyword>
<dbReference type="Proteomes" id="UP000003656">
    <property type="component" value="Unassembled WGS sequence"/>
</dbReference>
<accession>D1NUL9</accession>
<dbReference type="EMBL" id="JGYW01000002">
    <property type="protein sequence ID" value="KFI59514.1"/>
    <property type="molecule type" value="Genomic_DNA"/>
</dbReference>
<dbReference type="AlphaFoldDB" id="D1NUL9"/>
<proteinExistence type="predicted"/>
<reference evidence="1 3" key="1">
    <citation type="submission" date="2009-11" db="EMBL/GenBank/DDBJ databases">
        <authorList>
            <person name="Weinstock G."/>
            <person name="Sodergren E."/>
            <person name="Clifton S."/>
            <person name="Fulton L."/>
            <person name="Fulton B."/>
            <person name="Courtney L."/>
            <person name="Fronick C."/>
            <person name="Harrison M."/>
            <person name="Strong C."/>
            <person name="Farmer C."/>
            <person name="Delahaunty K."/>
            <person name="Markovic C."/>
            <person name="Hall O."/>
            <person name="Minx P."/>
            <person name="Tomlinson C."/>
            <person name="Mitreva M."/>
            <person name="Nelson J."/>
            <person name="Hou S."/>
            <person name="Wollam A."/>
            <person name="Pepin K.H."/>
            <person name="Johnson M."/>
            <person name="Bhonagiri V."/>
            <person name="Nash W.E."/>
            <person name="Warren W."/>
            <person name="Chinwalla A."/>
            <person name="Mardis E.R."/>
            <person name="Wilson R.K."/>
        </authorList>
    </citation>
    <scope>NUCLEOTIDE SEQUENCE [LARGE SCALE GENOMIC DNA]</scope>
    <source>
        <strain evidence="1 3">DSM 20093</strain>
    </source>
</reference>
<name>D1NUL9_9BIFI</name>
<dbReference type="RefSeq" id="WP_006294991.1">
    <property type="nucleotide sequence ID" value="NZ_ABXB03000003.1"/>
</dbReference>
<evidence type="ECO:0000313" key="3">
    <source>
        <dbReference type="Proteomes" id="UP000003656"/>
    </source>
</evidence>
<evidence type="ECO:0000313" key="1">
    <source>
        <dbReference type="EMBL" id="EFA22520.1"/>
    </source>
</evidence>
<evidence type="ECO:0000313" key="2">
    <source>
        <dbReference type="EMBL" id="KFI59514.1"/>
    </source>
</evidence>
<gene>
    <name evidence="2" type="ORF">BGLCM_0179</name>
    <name evidence="1" type="ORF">BIFGAL_03544</name>
</gene>
<organism evidence="1 3">
    <name type="scientific">Bifidobacterium gallicum DSM 20093 = LMG 11596</name>
    <dbReference type="NCBI Taxonomy" id="561180"/>
    <lineage>
        <taxon>Bacteria</taxon>
        <taxon>Bacillati</taxon>
        <taxon>Actinomycetota</taxon>
        <taxon>Actinomycetes</taxon>
        <taxon>Bifidobacteriales</taxon>
        <taxon>Bifidobacteriaceae</taxon>
        <taxon>Bifidobacterium</taxon>
    </lineage>
</organism>
<reference evidence="2 4" key="2">
    <citation type="submission" date="2014-03" db="EMBL/GenBank/DDBJ databases">
        <title>Genomics of Bifidobacteria.</title>
        <authorList>
            <person name="Ventura M."/>
            <person name="Milani C."/>
            <person name="Lugli G.A."/>
        </authorList>
    </citation>
    <scope>NUCLEOTIDE SEQUENCE [LARGE SCALE GENOMIC DNA]</scope>
    <source>
        <strain evidence="2 4">LMG 11596</strain>
    </source>
</reference>
<dbReference type="Proteomes" id="UP000029074">
    <property type="component" value="Unassembled WGS sequence"/>
</dbReference>
<sequence>MDRTINPRILDNRAMTCRAVKRRNPGVVAPARMTRYYATAKLDPDSMNRDIARINEAILDQLRLVGADISLSLEIHADNASGFDECVVQIIEGNVANLKLDNSGFEES</sequence>
<dbReference type="eggNOG" id="COG1483">
    <property type="taxonomic scope" value="Bacteria"/>
</dbReference>
<evidence type="ECO:0000313" key="4">
    <source>
        <dbReference type="Proteomes" id="UP000029074"/>
    </source>
</evidence>
<dbReference type="EMBL" id="ABXB03000003">
    <property type="protein sequence ID" value="EFA22520.1"/>
    <property type="molecule type" value="Genomic_DNA"/>
</dbReference>
<protein>
    <submittedName>
        <fullName evidence="2">ATPase AAA</fullName>
    </submittedName>
</protein>
<dbReference type="OrthoDB" id="9757917at2"/>
<comment type="caution">
    <text evidence="1">The sequence shown here is derived from an EMBL/GenBank/DDBJ whole genome shotgun (WGS) entry which is preliminary data.</text>
</comment>